<evidence type="ECO:0000313" key="2">
    <source>
        <dbReference type="EMBL" id="EAV47169.1"/>
    </source>
</evidence>
<dbReference type="EMBL" id="AAUX01000001">
    <property type="protein sequence ID" value="EAV47169.1"/>
    <property type="molecule type" value="Genomic_DNA"/>
</dbReference>
<gene>
    <name evidence="2" type="ORF">MB2181_03810</name>
</gene>
<dbReference type="Pfam" id="PF06073">
    <property type="entry name" value="DUF934"/>
    <property type="match status" value="1"/>
</dbReference>
<dbReference type="Proteomes" id="UP000054262">
    <property type="component" value="Unassembled WGS sequence"/>
</dbReference>
<evidence type="ECO:0000256" key="1">
    <source>
        <dbReference type="SAM" id="MobiDB-lite"/>
    </source>
</evidence>
<evidence type="ECO:0008006" key="4">
    <source>
        <dbReference type="Google" id="ProtNLM"/>
    </source>
</evidence>
<dbReference type="AlphaFoldDB" id="A0P6K9"/>
<evidence type="ECO:0000313" key="3">
    <source>
        <dbReference type="Proteomes" id="UP000054262"/>
    </source>
</evidence>
<proteinExistence type="predicted"/>
<accession>A0P6K9</accession>
<keyword evidence="3" id="KW-1185">Reference proteome</keyword>
<organism evidence="2 3">
    <name type="scientific">Methylophilales bacterium HTCC2181</name>
    <dbReference type="NCBI Taxonomy" id="383631"/>
    <lineage>
        <taxon>Bacteria</taxon>
        <taxon>Pseudomonadati</taxon>
        <taxon>Pseudomonadota</taxon>
        <taxon>Betaproteobacteria</taxon>
        <taxon>Nitrosomonadales</taxon>
        <taxon>OM43 clade</taxon>
    </lineage>
</organism>
<feature type="region of interest" description="Disordered" evidence="1">
    <location>
        <begin position="185"/>
        <end position="206"/>
    </location>
</feature>
<protein>
    <recommendedName>
        <fullName evidence="4">DUF934 domain-containing protein</fullName>
    </recommendedName>
</protein>
<sequence>MSSQLITDNAIVKDEWVTVIPPEAAKEVRKQAGKVVMFKLTGEDSPSEDQINATVLPENGKILLPLKVYLKNKDALKDRLANNEIGIWVDTHEEIESFKSEINDINQFPLIAVRVGKFADGRIFSIGTQLRIKFQYKNDLRAFGDVLRDQLFFLKRTGFNSYLIREDRDPHDALLALNDFSNPYQGAADNSNPAWKRFDRNQQGSD</sequence>
<name>A0P6K9_9PROT</name>
<dbReference type="InterPro" id="IPR008318">
    <property type="entry name" value="UCP030820"/>
</dbReference>
<comment type="caution">
    <text evidence="2">The sequence shown here is derived from an EMBL/GenBank/DDBJ whole genome shotgun (WGS) entry which is preliminary data.</text>
</comment>
<reference evidence="2 3" key="1">
    <citation type="submission" date="2006-11" db="EMBL/GenBank/DDBJ databases">
        <authorList>
            <person name="Giovannoni S."/>
            <person name="Vergin K."/>
            <person name="Ferriera S."/>
            <person name="Johnson J."/>
            <person name="Kravitz S."/>
            <person name="Beeson K."/>
            <person name="Sutton G."/>
            <person name="Rogers Y.-H."/>
            <person name="Friedman R."/>
            <person name="Frazier M."/>
            <person name="Venter J.C."/>
        </authorList>
    </citation>
    <scope>NUCLEOTIDE SEQUENCE [LARGE SCALE GENOMIC DNA]</scope>
    <source>
        <strain evidence="2 3">HTCC2181</strain>
    </source>
</reference>
<dbReference type="OrthoDB" id="9800421at2"/>